<gene>
    <name evidence="5" type="primary">LOC108564399</name>
</gene>
<feature type="chain" id="PRO_5046849692" evidence="2">
    <location>
        <begin position="17"/>
        <end position="272"/>
    </location>
</feature>
<dbReference type="RefSeq" id="XP_017778921.1">
    <property type="nucleotide sequence ID" value="XM_017923432.1"/>
</dbReference>
<evidence type="ECO:0000256" key="2">
    <source>
        <dbReference type="SAM" id="SignalP"/>
    </source>
</evidence>
<dbReference type="InterPro" id="IPR031756">
    <property type="entry name" value="BGBP_N"/>
</dbReference>
<reference evidence="5" key="1">
    <citation type="submission" date="2025-08" db="UniProtKB">
        <authorList>
            <consortium name="RefSeq"/>
        </authorList>
    </citation>
    <scope>IDENTIFICATION</scope>
    <source>
        <tissue evidence="5">Whole Larva</tissue>
    </source>
</reference>
<proteinExistence type="predicted"/>
<evidence type="ECO:0000313" key="5">
    <source>
        <dbReference type="RefSeq" id="XP_017778921.1"/>
    </source>
</evidence>
<protein>
    <submittedName>
        <fullName evidence="5">Beta-1,3-glucan-binding protein-like</fullName>
    </submittedName>
</protein>
<keyword evidence="1" id="KW-0175">Coiled coil</keyword>
<organism evidence="4 5">
    <name type="scientific">Nicrophorus vespilloides</name>
    <name type="common">Boreal carrion beetle</name>
    <dbReference type="NCBI Taxonomy" id="110193"/>
    <lineage>
        <taxon>Eukaryota</taxon>
        <taxon>Metazoa</taxon>
        <taxon>Ecdysozoa</taxon>
        <taxon>Arthropoda</taxon>
        <taxon>Hexapoda</taxon>
        <taxon>Insecta</taxon>
        <taxon>Pterygota</taxon>
        <taxon>Neoptera</taxon>
        <taxon>Endopterygota</taxon>
        <taxon>Coleoptera</taxon>
        <taxon>Polyphaga</taxon>
        <taxon>Staphyliniformia</taxon>
        <taxon>Silphidae</taxon>
        <taxon>Nicrophorinae</taxon>
        <taxon>Nicrophorus</taxon>
    </lineage>
</organism>
<evidence type="ECO:0000256" key="1">
    <source>
        <dbReference type="SAM" id="Coils"/>
    </source>
</evidence>
<sequence>MVNYLVILALFGVASAHQYVIDDVQVQAYYPRGFRVSVPDKDGMQHFAFHGNLNKNIRNTEIGEFSKDILKPINGRWVYENRMIRLKKGDTIRYWLYVQRSKLGYRKDSQVFTVNELIHDEMPELMEDLEVNKGPNEVCSEKKDPEKAATTKQMDDRLQICEGTVLKLAPKLISLEEELESLRKTNDLLTEILDATQKKLTLRARIFNEDDPISIVKFIIYEKLGLKPLIASAQRNSDNSITFQLDRTSDMINVIKEARERFKHSKIFSISI</sequence>
<dbReference type="Proteomes" id="UP000695000">
    <property type="component" value="Unplaced"/>
</dbReference>
<evidence type="ECO:0000259" key="3">
    <source>
        <dbReference type="PROSITE" id="PS51969"/>
    </source>
</evidence>
<feature type="signal peptide" evidence="2">
    <location>
        <begin position="1"/>
        <end position="16"/>
    </location>
</feature>
<dbReference type="Gene3D" id="2.60.40.2140">
    <property type="entry name" value="Beta-1,3-glucan-recognition protein, N-terminal domain"/>
    <property type="match status" value="1"/>
</dbReference>
<keyword evidence="4" id="KW-1185">Reference proteome</keyword>
<dbReference type="Pfam" id="PF15886">
    <property type="entry name" value="CBM39"/>
    <property type="match status" value="1"/>
</dbReference>
<dbReference type="GeneID" id="108564399"/>
<dbReference type="PROSITE" id="PS51969">
    <property type="entry name" value="CBM39"/>
    <property type="match status" value="1"/>
</dbReference>
<name>A0ABM1MWH1_NICVS</name>
<accession>A0ABM1MWH1</accession>
<keyword evidence="2" id="KW-0732">Signal</keyword>
<feature type="domain" description="CBM39" evidence="3">
    <location>
        <begin position="19"/>
        <end position="119"/>
    </location>
</feature>
<feature type="coiled-coil region" evidence="1">
    <location>
        <begin position="172"/>
        <end position="199"/>
    </location>
</feature>
<dbReference type="InterPro" id="IPR043030">
    <property type="entry name" value="BGBP_N_sf"/>
</dbReference>
<evidence type="ECO:0000313" key="4">
    <source>
        <dbReference type="Proteomes" id="UP000695000"/>
    </source>
</evidence>